<proteinExistence type="predicted"/>
<dbReference type="EMBL" id="CP023004">
    <property type="protein sequence ID" value="AWI09533.1"/>
    <property type="molecule type" value="Genomic_DNA"/>
</dbReference>
<evidence type="ECO:0008006" key="3">
    <source>
        <dbReference type="Google" id="ProtNLM"/>
    </source>
</evidence>
<dbReference type="KEGG" id="elut:CKA38_10015"/>
<name>A0A2U8E3R7_9BACT</name>
<sequence length="126" mass="13212">MVLLSGCGTLGGSATDLALAGAGGTIGYEVSDHNVSGAAIGAASGYVISKVAQTQVKKAITDAEKRGYDRAMNQAVKQQYWIIQNLQKREDDTAAESRLVAVQIPEATTPDGVLLKSTTVYIRTQP</sequence>
<gene>
    <name evidence="1" type="ORF">CKA38_10015</name>
</gene>
<keyword evidence="2" id="KW-1185">Reference proteome</keyword>
<evidence type="ECO:0000313" key="1">
    <source>
        <dbReference type="EMBL" id="AWI09533.1"/>
    </source>
</evidence>
<accession>A0A2U8E3R7</accession>
<dbReference type="Proteomes" id="UP000244896">
    <property type="component" value="Chromosome"/>
</dbReference>
<dbReference type="AlphaFoldDB" id="A0A2U8E3R7"/>
<reference evidence="1 2" key="1">
    <citation type="journal article" date="2018" name="Syst. Appl. Microbiol.">
        <title>Ereboglobus luteus gen. nov. sp. nov. from cockroach guts, and new insights into the oxygen relationship of the genera Opitutus and Didymococcus (Verrucomicrobia: Opitutaceae).</title>
        <authorList>
            <person name="Tegtmeier D."/>
            <person name="Belitz A."/>
            <person name="Radek R."/>
            <person name="Heimerl T."/>
            <person name="Brune A."/>
        </authorList>
    </citation>
    <scope>NUCLEOTIDE SEQUENCE [LARGE SCALE GENOMIC DNA]</scope>
    <source>
        <strain evidence="1 2">Ho45</strain>
    </source>
</reference>
<evidence type="ECO:0000313" key="2">
    <source>
        <dbReference type="Proteomes" id="UP000244896"/>
    </source>
</evidence>
<protein>
    <recommendedName>
        <fullName evidence="3">Glycine zipper domain-containing protein</fullName>
    </recommendedName>
</protein>
<organism evidence="1 2">
    <name type="scientific">Ereboglobus luteus</name>
    <dbReference type="NCBI Taxonomy" id="1796921"/>
    <lineage>
        <taxon>Bacteria</taxon>
        <taxon>Pseudomonadati</taxon>
        <taxon>Verrucomicrobiota</taxon>
        <taxon>Opitutia</taxon>
        <taxon>Opitutales</taxon>
        <taxon>Opitutaceae</taxon>
        <taxon>Ereboglobus</taxon>
    </lineage>
</organism>